<proteinExistence type="predicted"/>
<name>A0A4Q5MWG0_9MICO</name>
<evidence type="ECO:0000313" key="1">
    <source>
        <dbReference type="EMBL" id="RYV49885.1"/>
    </source>
</evidence>
<dbReference type="Proteomes" id="UP000293764">
    <property type="component" value="Unassembled WGS sequence"/>
</dbReference>
<accession>A0A4Q5MWG0</accession>
<dbReference type="AlphaFoldDB" id="A0A4Q5MWG0"/>
<keyword evidence="2" id="KW-1185">Reference proteome</keyword>
<gene>
    <name evidence="1" type="ORF">EUA98_16415</name>
</gene>
<protein>
    <submittedName>
        <fullName evidence="1">Uncharacterized protein</fullName>
    </submittedName>
</protein>
<dbReference type="EMBL" id="SDWW01000048">
    <property type="protein sequence ID" value="RYV49885.1"/>
    <property type="molecule type" value="Genomic_DNA"/>
</dbReference>
<evidence type="ECO:0000313" key="2">
    <source>
        <dbReference type="Proteomes" id="UP000293764"/>
    </source>
</evidence>
<reference evidence="1 2" key="1">
    <citation type="submission" date="2019-01" db="EMBL/GenBank/DDBJ databases">
        <title>Novel species of Cellulomonas.</title>
        <authorList>
            <person name="Liu Q."/>
            <person name="Xin Y.-H."/>
        </authorList>
    </citation>
    <scope>NUCLEOTIDE SEQUENCE [LARGE SCALE GENOMIC DNA]</scope>
    <source>
        <strain evidence="1 2">HLT2-17</strain>
    </source>
</reference>
<organism evidence="1 2">
    <name type="scientific">Pengzhenrongella frigida</name>
    <dbReference type="NCBI Taxonomy" id="1259133"/>
    <lineage>
        <taxon>Bacteria</taxon>
        <taxon>Bacillati</taxon>
        <taxon>Actinomycetota</taxon>
        <taxon>Actinomycetes</taxon>
        <taxon>Micrococcales</taxon>
        <taxon>Pengzhenrongella</taxon>
    </lineage>
</organism>
<comment type="caution">
    <text evidence="1">The sequence shown here is derived from an EMBL/GenBank/DDBJ whole genome shotgun (WGS) entry which is preliminary data.</text>
</comment>
<dbReference type="RefSeq" id="WP_130103773.1">
    <property type="nucleotide sequence ID" value="NZ_SDWW01000048.1"/>
</dbReference>
<sequence length="81" mass="8247">MTTTKITMHPGAERDVAAIVLTAANEAAAAVGPAAGRSAEEIVEQLNNELTTRGLDLPAETLNNAAAEILAGNPFEFSGGL</sequence>